<evidence type="ECO:0000313" key="2">
    <source>
        <dbReference type="Proteomes" id="UP000031668"/>
    </source>
</evidence>
<organism evidence="1 2">
    <name type="scientific">Thelohanellus kitauei</name>
    <name type="common">Myxosporean</name>
    <dbReference type="NCBI Taxonomy" id="669202"/>
    <lineage>
        <taxon>Eukaryota</taxon>
        <taxon>Metazoa</taxon>
        <taxon>Cnidaria</taxon>
        <taxon>Myxozoa</taxon>
        <taxon>Myxosporea</taxon>
        <taxon>Bivalvulida</taxon>
        <taxon>Platysporina</taxon>
        <taxon>Myxobolidae</taxon>
        <taxon>Thelohanellus</taxon>
    </lineage>
</organism>
<gene>
    <name evidence="1" type="ORF">RF11_15573</name>
</gene>
<name>A0A0C2NDR1_THEKT</name>
<dbReference type="Proteomes" id="UP000031668">
    <property type="component" value="Unassembled WGS sequence"/>
</dbReference>
<sequence>MSNLGCNLIFQLGFSTIKRTKTNSTVKYSQDSIRNIIDQKDEDSGSNLTRFESDIFMTKLNASQNLSTIIIDILNHYLPQTHDLDWDQDKLSIEYLYWKKWKLNELIINNNFRDSLIVQYNFLAHMNDFFQHYSLK</sequence>
<reference evidence="1 2" key="1">
    <citation type="journal article" date="2014" name="Genome Biol. Evol.">
        <title>The genome of the myxosporean Thelohanellus kitauei shows adaptations to nutrient acquisition within its fish host.</title>
        <authorList>
            <person name="Yang Y."/>
            <person name="Xiong J."/>
            <person name="Zhou Z."/>
            <person name="Huo F."/>
            <person name="Miao W."/>
            <person name="Ran C."/>
            <person name="Liu Y."/>
            <person name="Zhang J."/>
            <person name="Feng J."/>
            <person name="Wang M."/>
            <person name="Wang M."/>
            <person name="Wang L."/>
            <person name="Yao B."/>
        </authorList>
    </citation>
    <scope>NUCLEOTIDE SEQUENCE [LARGE SCALE GENOMIC DNA]</scope>
    <source>
        <strain evidence="1">Wuqing</strain>
    </source>
</reference>
<dbReference type="EMBL" id="JWZT01001391">
    <property type="protein sequence ID" value="KII72097.1"/>
    <property type="molecule type" value="Genomic_DNA"/>
</dbReference>
<accession>A0A0C2NDR1</accession>
<evidence type="ECO:0000313" key="1">
    <source>
        <dbReference type="EMBL" id="KII72097.1"/>
    </source>
</evidence>
<dbReference type="AlphaFoldDB" id="A0A0C2NDR1"/>
<protein>
    <submittedName>
        <fullName evidence="1">Uncharacterized protein</fullName>
    </submittedName>
</protein>
<proteinExistence type="predicted"/>
<comment type="caution">
    <text evidence="1">The sequence shown here is derived from an EMBL/GenBank/DDBJ whole genome shotgun (WGS) entry which is preliminary data.</text>
</comment>
<keyword evidence="2" id="KW-1185">Reference proteome</keyword>